<dbReference type="HOGENOM" id="CLU_3167294_0_0_7"/>
<evidence type="ECO:0000313" key="1">
    <source>
        <dbReference type="EMBL" id="EEB33493.1"/>
    </source>
</evidence>
<reference evidence="1 2" key="2">
    <citation type="submission" date="2008-10" db="EMBL/GenBank/DDBJ databases">
        <authorList>
            <person name="Fulton L."/>
            <person name="Clifton S."/>
            <person name="Fulton B."/>
            <person name="Xu J."/>
            <person name="Minx P."/>
            <person name="Pepin K.H."/>
            <person name="Johnson M."/>
            <person name="Bhonagiri V."/>
            <person name="Nash W.E."/>
            <person name="Mardis E.R."/>
            <person name="Wilson R.K."/>
        </authorList>
    </citation>
    <scope>NUCLEOTIDE SEQUENCE [LARGE SCALE GENOMIC DNA]</scope>
    <source>
        <strain evidence="1 2">ATCC 29098</strain>
    </source>
</reference>
<name>B6WU53_9BACT</name>
<gene>
    <name evidence="1" type="ORF">DESPIG_01611</name>
</gene>
<proteinExistence type="predicted"/>
<dbReference type="AlphaFoldDB" id="B6WU53"/>
<comment type="caution">
    <text evidence="1">The sequence shown here is derived from an EMBL/GenBank/DDBJ whole genome shotgun (WGS) entry which is preliminary data.</text>
</comment>
<evidence type="ECO:0000313" key="2">
    <source>
        <dbReference type="Proteomes" id="UP000003676"/>
    </source>
</evidence>
<reference evidence="1 2" key="1">
    <citation type="submission" date="2008-10" db="EMBL/GenBank/DDBJ databases">
        <title>Draft genome sequence of Desulvovibrio piger (ATCC 29098).</title>
        <authorList>
            <person name="Sudarsanam P."/>
            <person name="Ley R."/>
            <person name="Guruge J."/>
            <person name="Turnbaugh P.J."/>
            <person name="Mahowald M."/>
            <person name="Liep D."/>
            <person name="Gordon J."/>
        </authorList>
    </citation>
    <scope>NUCLEOTIDE SEQUENCE [LARGE SCALE GENOMIC DNA]</scope>
    <source>
        <strain evidence="1 2">ATCC 29098</strain>
    </source>
</reference>
<dbReference type="EMBL" id="ABXU01000041">
    <property type="protein sequence ID" value="EEB33493.1"/>
    <property type="molecule type" value="Genomic_DNA"/>
</dbReference>
<sequence>MAPPEADITQPWPEDPFAAVGHDFAYPAAMFFKFFAQAIEKRAIGTL</sequence>
<protein>
    <submittedName>
        <fullName evidence="1">Uncharacterized protein</fullName>
    </submittedName>
</protein>
<accession>B6WU53</accession>
<dbReference type="Proteomes" id="UP000003676">
    <property type="component" value="Unassembled WGS sequence"/>
</dbReference>
<organism evidence="1 2">
    <name type="scientific">Desulfovibrio piger ATCC 29098</name>
    <dbReference type="NCBI Taxonomy" id="411464"/>
    <lineage>
        <taxon>Bacteria</taxon>
        <taxon>Pseudomonadati</taxon>
        <taxon>Thermodesulfobacteriota</taxon>
        <taxon>Desulfovibrionia</taxon>
        <taxon>Desulfovibrionales</taxon>
        <taxon>Desulfovibrionaceae</taxon>
        <taxon>Desulfovibrio</taxon>
    </lineage>
</organism>